<evidence type="ECO:0000313" key="3">
    <source>
        <dbReference type="Proteomes" id="UP001432180"/>
    </source>
</evidence>
<dbReference type="EMBL" id="CP121472">
    <property type="protein sequence ID" value="WPL19424.1"/>
    <property type="molecule type" value="Genomic_DNA"/>
</dbReference>
<dbReference type="Proteomes" id="UP001432180">
    <property type="component" value="Chromosome"/>
</dbReference>
<protein>
    <recommendedName>
        <fullName evidence="1">DUF5615 domain-containing protein</fullName>
    </recommendedName>
</protein>
<proteinExistence type="predicted"/>
<organism evidence="2 3">
    <name type="scientific">Thiorhodovibrio winogradskyi</name>
    <dbReference type="NCBI Taxonomy" id="77007"/>
    <lineage>
        <taxon>Bacteria</taxon>
        <taxon>Pseudomonadati</taxon>
        <taxon>Pseudomonadota</taxon>
        <taxon>Gammaproteobacteria</taxon>
        <taxon>Chromatiales</taxon>
        <taxon>Chromatiaceae</taxon>
        <taxon>Thiorhodovibrio</taxon>
    </lineage>
</organism>
<evidence type="ECO:0000313" key="2">
    <source>
        <dbReference type="EMBL" id="WPL19424.1"/>
    </source>
</evidence>
<dbReference type="InterPro" id="IPR041049">
    <property type="entry name" value="DUF5615"/>
</dbReference>
<dbReference type="RefSeq" id="WP_328985167.1">
    <property type="nucleotide sequence ID" value="NZ_CP121472.1"/>
</dbReference>
<name>A0ABZ0SGI6_9GAMM</name>
<feature type="domain" description="DUF5615" evidence="1">
    <location>
        <begin position="1"/>
        <end position="104"/>
    </location>
</feature>
<dbReference type="Pfam" id="PF18480">
    <property type="entry name" value="DUF5615"/>
    <property type="match status" value="1"/>
</dbReference>
<reference evidence="2 3" key="1">
    <citation type="journal article" date="2023" name="Microorganisms">
        <title>Thiorhodovibrio frisius and Trv. litoralis spp. nov., Two Novel Members from a Clade of Fastidious Purple Sulfur Bacteria That Exhibit Unique Red-Shifted Light-Harvesting Capabilities.</title>
        <authorList>
            <person name="Methner A."/>
            <person name="Kuzyk S.B."/>
            <person name="Petersen J."/>
            <person name="Bauer S."/>
            <person name="Brinkmann H."/>
            <person name="Sichau K."/>
            <person name="Wanner G."/>
            <person name="Wolf J."/>
            <person name="Neumann-Schaal M."/>
            <person name="Henke P."/>
            <person name="Tank M."/>
            <person name="Sproer C."/>
            <person name="Bunk B."/>
            <person name="Overmann J."/>
        </authorList>
    </citation>
    <scope>NUCLEOTIDE SEQUENCE [LARGE SCALE GENOMIC DNA]</scope>
    <source>
        <strain evidence="2 3">DSM 6702</strain>
    </source>
</reference>
<evidence type="ECO:0000259" key="1">
    <source>
        <dbReference type="Pfam" id="PF18480"/>
    </source>
</evidence>
<accession>A0ABZ0SGI6</accession>
<sequence length="115" mass="12679">MKLLLDENLSPKLPAMLADLYPGTSQIELIGLRGATDTVVWEYAKAEDYVLVSKDNDFRQRSFQYGAPPKVVWLSVGNAGTAVILRLVRESREQIEDFAAAPEAALLILAIGGMW</sequence>
<gene>
    <name evidence="2" type="ORF">Thiowin_04545</name>
</gene>
<keyword evidence="3" id="KW-1185">Reference proteome</keyword>